<evidence type="ECO:0000259" key="6">
    <source>
        <dbReference type="Pfam" id="PF08479"/>
    </source>
</evidence>
<dbReference type="InterPro" id="IPR013686">
    <property type="entry name" value="Polypept-transport_assoc_ShlB"/>
</dbReference>
<sequence>MKLNNKNNKAVNHSSNRYLQTRCTITAVFLSGIAMLCPGLSAETRPDPSGQVGKDLLQQNQRQKDKVVQEKKPVISEEALPQLEEDGGVEFLLKGIRFSRSAHLSRNELQALVKPLLGQTVTFNKLQQLVGQINQLYRQKNIYTSLAVLPEQKIEDGIVSIRLVEGSVGEVIFAGNEYTPDDYYRQWVHSQDHQDNIDVTELENDIQFYNRVHNQQLQAELRAGKAFGLTDIVITIPEAQRNAFSAFLDNYGYESTGETQLSGLYQRQHLFRAGDKGLAYALISRGIRSLSTSYSTVVGTDGWRLGGSLQYTDTDLNTGDFSTLKVKGSTMRYGLEASYLAYSDAEKWLTLLGAASSTGSENKVAGEELSDYQTRQYQAGVEGNWLGNRWQVTGRLLYSSVDSSEKVLGADRKITLYSPRATAIYNFDSPFYALTTVDAQLTSEKELPGAVSFSLGGPSTLRGYKPGIASGDKGWYQQLELHYNGYRYNEFLFDLYAFYDHGQIESPSAEQKMEAAGIGVNISGHKWLSLDFVAANALKEVVPDQDNTRIYARLTCNCWQ</sequence>
<keyword evidence="3" id="KW-0998">Cell outer membrane</keyword>
<dbReference type="RefSeq" id="WP_262596331.1">
    <property type="nucleotide sequence ID" value="NZ_CP103300.1"/>
</dbReference>
<evidence type="ECO:0000256" key="4">
    <source>
        <dbReference type="SAM" id="MobiDB-lite"/>
    </source>
</evidence>
<dbReference type="Pfam" id="PF03865">
    <property type="entry name" value="ShlB"/>
    <property type="match status" value="1"/>
</dbReference>
<dbReference type="Proteomes" id="UP001163255">
    <property type="component" value="Chromosome"/>
</dbReference>
<keyword evidence="8" id="KW-1185">Reference proteome</keyword>
<dbReference type="Pfam" id="PF08479">
    <property type="entry name" value="POTRA_2"/>
    <property type="match status" value="1"/>
</dbReference>
<evidence type="ECO:0000313" key="8">
    <source>
        <dbReference type="Proteomes" id="UP001163255"/>
    </source>
</evidence>
<dbReference type="PANTHER" id="PTHR34597">
    <property type="entry name" value="SLR1661 PROTEIN"/>
    <property type="match status" value="1"/>
</dbReference>
<evidence type="ECO:0000256" key="2">
    <source>
        <dbReference type="ARBA" id="ARBA00022692"/>
    </source>
</evidence>
<dbReference type="Gene3D" id="3.10.20.310">
    <property type="entry name" value="membrane protein fhac"/>
    <property type="match status" value="1"/>
</dbReference>
<gene>
    <name evidence="7" type="ORF">NX720_17645</name>
</gene>
<evidence type="ECO:0000256" key="1">
    <source>
        <dbReference type="ARBA" id="ARBA00022452"/>
    </source>
</evidence>
<dbReference type="EMBL" id="CP103300">
    <property type="protein sequence ID" value="UYM14701.1"/>
    <property type="molecule type" value="Genomic_DNA"/>
</dbReference>
<organism evidence="7 8">
    <name type="scientific">Endozoicomonas euniceicola</name>
    <dbReference type="NCBI Taxonomy" id="1234143"/>
    <lineage>
        <taxon>Bacteria</taxon>
        <taxon>Pseudomonadati</taxon>
        <taxon>Pseudomonadota</taxon>
        <taxon>Gammaproteobacteria</taxon>
        <taxon>Oceanospirillales</taxon>
        <taxon>Endozoicomonadaceae</taxon>
        <taxon>Endozoicomonas</taxon>
    </lineage>
</organism>
<name>A0ABY6GRL8_9GAMM</name>
<feature type="region of interest" description="Disordered" evidence="4">
    <location>
        <begin position="45"/>
        <end position="70"/>
    </location>
</feature>
<evidence type="ECO:0000256" key="3">
    <source>
        <dbReference type="ARBA" id="ARBA00023237"/>
    </source>
</evidence>
<keyword evidence="1" id="KW-1134">Transmembrane beta strand</keyword>
<dbReference type="PANTHER" id="PTHR34597:SF1">
    <property type="entry name" value="HEME_HEMOPEXIN TRANSPORTER PROTEIN HUXB"/>
    <property type="match status" value="1"/>
</dbReference>
<dbReference type="Gene3D" id="2.40.160.50">
    <property type="entry name" value="membrane protein fhac: a member of the omp85/tpsb transporter family"/>
    <property type="match status" value="1"/>
</dbReference>
<evidence type="ECO:0000259" key="5">
    <source>
        <dbReference type="Pfam" id="PF03865"/>
    </source>
</evidence>
<evidence type="ECO:0008006" key="9">
    <source>
        <dbReference type="Google" id="ProtNLM"/>
    </source>
</evidence>
<accession>A0ABY6GRL8</accession>
<feature type="domain" description="Polypeptide-transport-associated ShlB-type" evidence="6">
    <location>
        <begin position="91"/>
        <end position="166"/>
    </location>
</feature>
<dbReference type="InterPro" id="IPR051544">
    <property type="entry name" value="TPS_OM_transporter"/>
</dbReference>
<proteinExistence type="predicted"/>
<protein>
    <recommendedName>
        <fullName evidence="9">POTRA domain-containing protein</fullName>
    </recommendedName>
</protein>
<evidence type="ECO:0000313" key="7">
    <source>
        <dbReference type="EMBL" id="UYM14701.1"/>
    </source>
</evidence>
<feature type="domain" description="Haemolysin activator HlyB C-terminal" evidence="5">
    <location>
        <begin position="228"/>
        <end position="523"/>
    </location>
</feature>
<dbReference type="InterPro" id="IPR005565">
    <property type="entry name" value="Hemolysn_activator_HlyB_C"/>
</dbReference>
<keyword evidence="2" id="KW-0812">Transmembrane</keyword>
<reference evidence="7" key="1">
    <citation type="submission" date="2022-10" db="EMBL/GenBank/DDBJ databases">
        <title>Completed Genome Sequence of two octocoral isolated bacterium, Endozoicomonas euniceicola EF212T and Endozoicomonas gorgoniicola PS125T.</title>
        <authorList>
            <person name="Chiou Y.-J."/>
            <person name="Chen Y.-H."/>
        </authorList>
    </citation>
    <scope>NUCLEOTIDE SEQUENCE</scope>
    <source>
        <strain evidence="7">EF212</strain>
    </source>
</reference>
<keyword evidence="1" id="KW-0472">Membrane</keyword>